<reference evidence="6 8" key="1">
    <citation type="journal article" date="2016" name="Genome Announc.">
        <title>Complete Genome Sequences of Aerococcus christensenii CCUG 28831T, Aerococcus sanguinicola CCUG 43001T, Aerococcus urinae CCUG 36881T, Aerococcus urinaeequi CCUG 28094T, Aerococcus urinaehominis CCUG 42038 BT, and Aerococcus viridans CCUG 4311T.</title>
        <authorList>
            <person name="Carkaci D."/>
            <person name="Dargis R."/>
            <person name="Nielsen X.C."/>
            <person name="Skovgaard O."/>
            <person name="Fuursted K."/>
            <person name="Christensen J.J."/>
        </authorList>
    </citation>
    <scope>NUCLEOTIDE SEQUENCE [LARGE SCALE GENOMIC DNA]</scope>
    <source>
        <strain evidence="6 8">CCUG43001</strain>
    </source>
</reference>
<dbReference type="GO" id="GO:0046933">
    <property type="term" value="F:proton-transporting ATP synthase activity, rotational mechanism"/>
    <property type="evidence" value="ECO:0007669"/>
    <property type="project" value="UniProtKB-UniRule"/>
</dbReference>
<reference evidence="8" key="2">
    <citation type="submission" date="2016-01" db="EMBL/GenBank/DDBJ databases">
        <title>Six Aerococcus type strain genome sequencing and assembly using PacBio and Illumina Hiseq.</title>
        <authorList>
            <person name="Carkaci D."/>
            <person name="Dargis R."/>
            <person name="Nielsen X.C."/>
            <person name="Skovgaard O."/>
            <person name="Fuursted K."/>
            <person name="Christensen J.J."/>
        </authorList>
    </citation>
    <scope>NUCLEOTIDE SEQUENCE [LARGE SCALE GENOMIC DNA]</scope>
    <source>
        <strain evidence="8">CCUG43001</strain>
    </source>
</reference>
<evidence type="ECO:0000256" key="5">
    <source>
        <dbReference type="SAM" id="Coils"/>
    </source>
</evidence>
<evidence type="ECO:0000256" key="1">
    <source>
        <dbReference type="ARBA" id="ARBA00005850"/>
    </source>
</evidence>
<organism evidence="6 8">
    <name type="scientific">Aerococcus sanguinicola</name>
    <dbReference type="NCBI Taxonomy" id="119206"/>
    <lineage>
        <taxon>Bacteria</taxon>
        <taxon>Bacillati</taxon>
        <taxon>Bacillota</taxon>
        <taxon>Bacilli</taxon>
        <taxon>Lactobacillales</taxon>
        <taxon>Aerococcaceae</taxon>
        <taxon>Aerococcus</taxon>
    </lineage>
</organism>
<evidence type="ECO:0000313" key="8">
    <source>
        <dbReference type="Proteomes" id="UP000069912"/>
    </source>
</evidence>
<dbReference type="Pfam" id="PF01813">
    <property type="entry name" value="ATP-synt_D"/>
    <property type="match status" value="1"/>
</dbReference>
<proteinExistence type="inferred from homology"/>
<dbReference type="GeneID" id="92903422"/>
<dbReference type="NCBIfam" id="NF001543">
    <property type="entry name" value="PRK00373.1-2"/>
    <property type="match status" value="1"/>
</dbReference>
<keyword evidence="8" id="KW-1185">Reference proteome</keyword>
<dbReference type="RefSeq" id="WP_067974168.1">
    <property type="nucleotide sequence ID" value="NZ_CAJHKM010000001.1"/>
</dbReference>
<comment type="similarity">
    <text evidence="1 4">Belongs to the V-ATPase D subunit family.</text>
</comment>
<keyword evidence="5" id="KW-0175">Coiled coil</keyword>
<dbReference type="GO" id="GO:0042777">
    <property type="term" value="P:proton motive force-driven plasma membrane ATP synthesis"/>
    <property type="evidence" value="ECO:0007669"/>
    <property type="project" value="UniProtKB-UniRule"/>
</dbReference>
<dbReference type="KEGG" id="asan:AWM72_04995"/>
<keyword evidence="2 4" id="KW-0813">Transport</keyword>
<keyword evidence="4" id="KW-0066">ATP synthesis</keyword>
<comment type="function">
    <text evidence="4">Produces ATP from ADP in the presence of a proton gradient across the membrane.</text>
</comment>
<dbReference type="NCBIfam" id="TIGR00309">
    <property type="entry name" value="V_ATPase_subD"/>
    <property type="match status" value="1"/>
</dbReference>
<evidence type="ECO:0000256" key="4">
    <source>
        <dbReference type="HAMAP-Rule" id="MF_00271"/>
    </source>
</evidence>
<dbReference type="EMBL" id="CP014160">
    <property type="protein sequence ID" value="AMB94155.1"/>
    <property type="molecule type" value="Genomic_DNA"/>
</dbReference>
<dbReference type="GO" id="GO:0005524">
    <property type="term" value="F:ATP binding"/>
    <property type="evidence" value="ECO:0007669"/>
    <property type="project" value="UniProtKB-UniRule"/>
</dbReference>
<protein>
    <recommendedName>
        <fullName evidence="4">V-type ATP synthase subunit D</fullName>
    </recommendedName>
    <alternativeName>
        <fullName evidence="4">V-ATPase subunit D</fullName>
    </alternativeName>
</protein>
<dbReference type="EMBL" id="PKGY01000002">
    <property type="protein sequence ID" value="PKZ22245.1"/>
    <property type="molecule type" value="Genomic_DNA"/>
</dbReference>
<evidence type="ECO:0000256" key="2">
    <source>
        <dbReference type="ARBA" id="ARBA00022448"/>
    </source>
</evidence>
<dbReference type="AlphaFoldDB" id="A0A0X8FBF5"/>
<dbReference type="Proteomes" id="UP000069912">
    <property type="component" value="Chromosome"/>
</dbReference>
<reference evidence="7 9" key="3">
    <citation type="submission" date="2017-12" db="EMBL/GenBank/DDBJ databases">
        <title>Phylogenetic diversity of female urinary microbiome.</title>
        <authorList>
            <person name="Thomas-White K."/>
            <person name="Wolfe A.J."/>
        </authorList>
    </citation>
    <scope>NUCLEOTIDE SEQUENCE [LARGE SCALE GENOMIC DNA]</scope>
    <source>
        <strain evidence="7 9">UMB0139</strain>
    </source>
</reference>
<name>A0A0X8FBF5_9LACT</name>
<accession>A0A0X8FBF5</accession>
<evidence type="ECO:0000313" key="9">
    <source>
        <dbReference type="Proteomes" id="UP000234239"/>
    </source>
</evidence>
<sequence length="214" mass="24896">MANALNVKPTRMELRNLKKSLDVATRGHKLLKDKQDELMRQFIDLIRQNNELREEVEAQLSGALQNFVLASSLMNQAFIDELVAIPTKEVSLEMHKENIMSVDVPKMQFHYSEEQESENEKFAYGYLNTSSELDEAIETMTQVMPRLLELSEIEKTCQLMADEIESTRRRVNALEYRMIPDTEETIDYIEAKLEEDERSTKTRMIKVKDMGEKA</sequence>
<evidence type="ECO:0000313" key="6">
    <source>
        <dbReference type="EMBL" id="AMB94155.1"/>
    </source>
</evidence>
<dbReference type="HAMAP" id="MF_00271">
    <property type="entry name" value="ATP_synth_D_arch"/>
    <property type="match status" value="1"/>
</dbReference>
<keyword evidence="4" id="KW-0375">Hydrogen ion transport</keyword>
<dbReference type="FunFam" id="1.10.287.3240:FF:000007">
    <property type="entry name" value="V-type ATP synthase subunit D"/>
    <property type="match status" value="1"/>
</dbReference>
<evidence type="ECO:0000313" key="7">
    <source>
        <dbReference type="EMBL" id="PKZ22245.1"/>
    </source>
</evidence>
<evidence type="ECO:0000256" key="3">
    <source>
        <dbReference type="ARBA" id="ARBA00023065"/>
    </source>
</evidence>
<feature type="coiled-coil region" evidence="5">
    <location>
        <begin position="35"/>
        <end position="66"/>
    </location>
</feature>
<dbReference type="OrthoDB" id="9781718at2"/>
<gene>
    <name evidence="4" type="primary">atpD</name>
    <name evidence="6" type="ORF">AWM72_04995</name>
    <name evidence="7" type="ORF">CYJ28_03810</name>
</gene>
<dbReference type="PANTHER" id="PTHR11671">
    <property type="entry name" value="V-TYPE ATP SYNTHASE SUBUNIT D"/>
    <property type="match status" value="1"/>
</dbReference>
<dbReference type="InterPro" id="IPR002699">
    <property type="entry name" value="V_ATPase_D"/>
</dbReference>
<dbReference type="Gene3D" id="1.10.287.3240">
    <property type="match status" value="1"/>
</dbReference>
<dbReference type="Proteomes" id="UP000234239">
    <property type="component" value="Unassembled WGS sequence"/>
</dbReference>
<keyword evidence="3 4" id="KW-0406">Ion transport</keyword>
<dbReference type="GO" id="GO:0046961">
    <property type="term" value="F:proton-transporting ATPase activity, rotational mechanism"/>
    <property type="evidence" value="ECO:0007669"/>
    <property type="project" value="InterPro"/>
</dbReference>